<keyword evidence="1" id="KW-0328">Glycosyltransferase</keyword>
<dbReference type="EMBL" id="JAPDRK010000006">
    <property type="protein sequence ID" value="KAJ9611450.1"/>
    <property type="molecule type" value="Genomic_DNA"/>
</dbReference>
<keyword evidence="2" id="KW-0808">Transferase</keyword>
<dbReference type="InterPro" id="IPR001830">
    <property type="entry name" value="Glyco_trans_20"/>
</dbReference>
<evidence type="ECO:0000313" key="4">
    <source>
        <dbReference type="EMBL" id="KAJ9611450.1"/>
    </source>
</evidence>
<dbReference type="PANTHER" id="PTHR10788">
    <property type="entry name" value="TREHALOSE-6-PHOSPHATE SYNTHASE"/>
    <property type="match status" value="1"/>
</dbReference>
<dbReference type="Gene3D" id="3.40.50.2000">
    <property type="entry name" value="Glycogen Phosphorylase B"/>
    <property type="match status" value="2"/>
</dbReference>
<dbReference type="GO" id="GO:0034605">
    <property type="term" value="P:cellular response to heat"/>
    <property type="evidence" value="ECO:0007669"/>
    <property type="project" value="TreeGrafter"/>
</dbReference>
<dbReference type="PANTHER" id="PTHR10788:SF75">
    <property type="entry name" value="SYNTHASE SUBUNIT OF TREHALOSE-6-PHOSPHATE SYNTHASE_PHOSPHATASE COMPLEX (EUROFUNG)"/>
    <property type="match status" value="1"/>
</dbReference>
<organism evidence="4 5">
    <name type="scientific">Cladophialophora chaetospira</name>
    <dbReference type="NCBI Taxonomy" id="386627"/>
    <lineage>
        <taxon>Eukaryota</taxon>
        <taxon>Fungi</taxon>
        <taxon>Dikarya</taxon>
        <taxon>Ascomycota</taxon>
        <taxon>Pezizomycotina</taxon>
        <taxon>Eurotiomycetes</taxon>
        <taxon>Chaetothyriomycetidae</taxon>
        <taxon>Chaetothyriales</taxon>
        <taxon>Herpotrichiellaceae</taxon>
        <taxon>Cladophialophora</taxon>
    </lineage>
</organism>
<evidence type="ECO:0000256" key="2">
    <source>
        <dbReference type="ARBA" id="ARBA00022679"/>
    </source>
</evidence>
<dbReference type="GO" id="GO:0003825">
    <property type="term" value="F:alpha,alpha-trehalose-phosphate synthase (UDP-forming) activity"/>
    <property type="evidence" value="ECO:0007669"/>
    <property type="project" value="TreeGrafter"/>
</dbReference>
<gene>
    <name evidence="4" type="ORF">H2200_004634</name>
</gene>
<feature type="compositionally biased region" description="Basic and acidic residues" evidence="3">
    <location>
        <begin position="489"/>
        <end position="517"/>
    </location>
</feature>
<feature type="region of interest" description="Disordered" evidence="3">
    <location>
        <begin position="482"/>
        <end position="523"/>
    </location>
</feature>
<evidence type="ECO:0000256" key="3">
    <source>
        <dbReference type="SAM" id="MobiDB-lite"/>
    </source>
</evidence>
<dbReference type="AlphaFoldDB" id="A0AA39CKC9"/>
<dbReference type="Pfam" id="PF00982">
    <property type="entry name" value="Glyco_transf_20"/>
    <property type="match status" value="1"/>
</dbReference>
<accession>A0AA39CKC9</accession>
<name>A0AA39CKC9_9EURO</name>
<evidence type="ECO:0000256" key="1">
    <source>
        <dbReference type="ARBA" id="ARBA00022676"/>
    </source>
</evidence>
<evidence type="ECO:0000313" key="5">
    <source>
        <dbReference type="Proteomes" id="UP001172673"/>
    </source>
</evidence>
<comment type="caution">
    <text evidence="4">The sequence shown here is derived from an EMBL/GenBank/DDBJ whole genome shotgun (WGS) entry which is preliminary data.</text>
</comment>
<dbReference type="CDD" id="cd03788">
    <property type="entry name" value="GT20_TPS"/>
    <property type="match status" value="1"/>
</dbReference>
<dbReference type="SUPFAM" id="SSF53756">
    <property type="entry name" value="UDP-Glycosyltransferase/glycogen phosphorylase"/>
    <property type="match status" value="1"/>
</dbReference>
<dbReference type="GO" id="GO:0004805">
    <property type="term" value="F:trehalose-phosphatase activity"/>
    <property type="evidence" value="ECO:0007669"/>
    <property type="project" value="TreeGrafter"/>
</dbReference>
<sequence>MAPNGADGFDPDFEGRVLVVANRLPMSIKPKDDGEFEYSISSGGLVSGLKGLGKVVDFKWFGWPGIDIHRNDKDKVRRHLSDNFNAVPIFLSEDLAQKHYNGFSNSILWPLLHRMPEKAGNDTEWAQAYQEVNEIFADNILPYVEDNDMIWVHDYHLLLLPGILRERLKKKRNLKIGFFLHTPFPTEDYFTILPFREEICKSLLLCDVVGFHTNQYAKDFLDSARKVLPGVSRSPNDLHWEGRKVIVHGFPLGIEGDEWRDMLQEEGAKKELAGLKQQFEGQKILLGVDRLDYIKGIPQKILAFDRLMTDHPEWVGKVVLVQLAIPTRAEVEEYRILRREVEHLVGNVNGKHATFKHTPVHYLYRSVKPELLAALYAASDVCVISSIRDGLNLVSYEYAACQEEKKGILMMSNYVGAIKTLPPSSMVTFNPWDTPRFAESMNVALKMSEEERAERHQGIMKVVDTWTSAKWGKAFLETMLTAEVPKNNEMPDRDPLGHPDEPDAERDNVAMEAEEAKKQHKPI</sequence>
<dbReference type="Proteomes" id="UP001172673">
    <property type="component" value="Unassembled WGS sequence"/>
</dbReference>
<dbReference type="GO" id="GO:0005992">
    <property type="term" value="P:trehalose biosynthetic process"/>
    <property type="evidence" value="ECO:0007669"/>
    <property type="project" value="InterPro"/>
</dbReference>
<keyword evidence="5" id="KW-1185">Reference proteome</keyword>
<dbReference type="FunFam" id="3.40.50.2000:FF:000010">
    <property type="entry name" value="Alpha,alpha-trehalose-phosphate synthase"/>
    <property type="match status" value="1"/>
</dbReference>
<dbReference type="GO" id="GO:0005946">
    <property type="term" value="C:alpha,alpha-trehalose-phosphate synthase complex (UDP-forming)"/>
    <property type="evidence" value="ECO:0007669"/>
    <property type="project" value="TreeGrafter"/>
</dbReference>
<dbReference type="GO" id="GO:0005829">
    <property type="term" value="C:cytosol"/>
    <property type="evidence" value="ECO:0007669"/>
    <property type="project" value="TreeGrafter"/>
</dbReference>
<reference evidence="4" key="1">
    <citation type="submission" date="2022-10" db="EMBL/GenBank/DDBJ databases">
        <title>Culturing micro-colonial fungi from biological soil crusts in the Mojave desert and describing Neophaeococcomyces mojavensis, and introducing the new genera and species Taxawa tesnikishii.</title>
        <authorList>
            <person name="Kurbessoian T."/>
            <person name="Stajich J.E."/>
        </authorList>
    </citation>
    <scope>NUCLEOTIDE SEQUENCE</scope>
    <source>
        <strain evidence="4">TK_41</strain>
    </source>
</reference>
<proteinExistence type="predicted"/>
<evidence type="ECO:0008006" key="6">
    <source>
        <dbReference type="Google" id="ProtNLM"/>
    </source>
</evidence>
<protein>
    <recommendedName>
        <fullName evidence="6">Alpha,alpha-trehalose-phosphate synthase (UDP-forming)</fullName>
    </recommendedName>
</protein>